<dbReference type="Pfam" id="PF12974">
    <property type="entry name" value="Phosphonate-bd"/>
    <property type="match status" value="1"/>
</dbReference>
<reference evidence="1 2" key="1">
    <citation type="submission" date="2019-04" db="EMBL/GenBank/DDBJ databases">
        <authorList>
            <person name="Van Vliet M D."/>
        </authorList>
    </citation>
    <scope>NUCLEOTIDE SEQUENCE [LARGE SCALE GENOMIC DNA]</scope>
    <source>
        <strain evidence="1 2">F1</strain>
    </source>
</reference>
<dbReference type="AlphaFoldDB" id="A0A6C2U3M5"/>
<dbReference type="RefSeq" id="WP_136079954.1">
    <property type="nucleotide sequence ID" value="NZ_CAAHFG010000001.1"/>
</dbReference>
<protein>
    <recommendedName>
        <fullName evidence="3">Solute-binding protein family 3/N-terminal domain-containing protein</fullName>
    </recommendedName>
</protein>
<accession>A0A6C2U3M5</accession>
<proteinExistence type="predicted"/>
<organism evidence="1 2">
    <name type="scientific">Pontiella desulfatans</name>
    <dbReference type="NCBI Taxonomy" id="2750659"/>
    <lineage>
        <taxon>Bacteria</taxon>
        <taxon>Pseudomonadati</taxon>
        <taxon>Kiritimatiellota</taxon>
        <taxon>Kiritimatiellia</taxon>
        <taxon>Kiritimatiellales</taxon>
        <taxon>Pontiellaceae</taxon>
        <taxon>Pontiella</taxon>
    </lineage>
</organism>
<gene>
    <name evidence="1" type="ORF">PDESU_03037</name>
</gene>
<dbReference type="EMBL" id="CAAHFG010000001">
    <property type="protein sequence ID" value="VGO14475.1"/>
    <property type="molecule type" value="Genomic_DNA"/>
</dbReference>
<keyword evidence="2" id="KW-1185">Reference proteome</keyword>
<name>A0A6C2U3M5_PONDE</name>
<dbReference type="Proteomes" id="UP000366872">
    <property type="component" value="Unassembled WGS sequence"/>
</dbReference>
<dbReference type="PROSITE" id="PS51257">
    <property type="entry name" value="PROKAR_LIPOPROTEIN"/>
    <property type="match status" value="1"/>
</dbReference>
<sequence>MRKIGLSLFALALAGCITRPTDPLALKIAVNDIYCTDTACFCVHDVAARGYTPTVDTLRAEHGIELEFTYFTEPYQLEEAILSGQFDGVLAKPWTALRLQRQAGAEFQRIADVLDPNDNRWLSGIVIVPADSPIQTLEELNGKHVYLGQSDAYEKHQAAKRLFELKGIKPAKVGTKASCSENIGVLLDEEADAAVISDYALSADCAVDFANPGDFRTLEHTERIPLTSLMLDMKRVGPPEAERLKKALLSISGSQADESLLGQGFVEPAPWNPPELEHTP</sequence>
<evidence type="ECO:0000313" key="2">
    <source>
        <dbReference type="Proteomes" id="UP000366872"/>
    </source>
</evidence>
<dbReference type="Gene3D" id="3.40.190.10">
    <property type="entry name" value="Periplasmic binding protein-like II"/>
    <property type="match status" value="2"/>
</dbReference>
<evidence type="ECO:0000313" key="1">
    <source>
        <dbReference type="EMBL" id="VGO14475.1"/>
    </source>
</evidence>
<dbReference type="SUPFAM" id="SSF53850">
    <property type="entry name" value="Periplasmic binding protein-like II"/>
    <property type="match status" value="1"/>
</dbReference>
<evidence type="ECO:0008006" key="3">
    <source>
        <dbReference type="Google" id="ProtNLM"/>
    </source>
</evidence>